<organism evidence="1 2">
    <name type="scientific">Hermanssonia centrifuga</name>
    <dbReference type="NCBI Taxonomy" id="98765"/>
    <lineage>
        <taxon>Eukaryota</taxon>
        <taxon>Fungi</taxon>
        <taxon>Dikarya</taxon>
        <taxon>Basidiomycota</taxon>
        <taxon>Agaricomycotina</taxon>
        <taxon>Agaricomycetes</taxon>
        <taxon>Polyporales</taxon>
        <taxon>Meruliaceae</taxon>
        <taxon>Hermanssonia</taxon>
    </lineage>
</organism>
<proteinExistence type="predicted"/>
<name>A0A2R6NM65_9APHY</name>
<gene>
    <name evidence="1" type="ORF">PHLCEN_2v10765</name>
</gene>
<protein>
    <submittedName>
        <fullName evidence="1">Uncharacterized protein</fullName>
    </submittedName>
</protein>
<accession>A0A2R6NM65</accession>
<evidence type="ECO:0000313" key="1">
    <source>
        <dbReference type="EMBL" id="PSR73473.1"/>
    </source>
</evidence>
<dbReference type="EMBL" id="MLYV02001076">
    <property type="protein sequence ID" value="PSR73473.1"/>
    <property type="molecule type" value="Genomic_DNA"/>
</dbReference>
<evidence type="ECO:0000313" key="2">
    <source>
        <dbReference type="Proteomes" id="UP000186601"/>
    </source>
</evidence>
<keyword evidence="2" id="KW-1185">Reference proteome</keyword>
<dbReference type="AlphaFoldDB" id="A0A2R6NM65"/>
<sequence length="79" mass="8910">MARRLGTPDCYSVEAAVSLGLSCMRDFEGWHTTANGGHRTSQSWKACSWRWVTDISEQWLATWDSVSWQPLLLAPDPVV</sequence>
<reference evidence="1 2" key="1">
    <citation type="submission" date="2018-02" db="EMBL/GenBank/DDBJ databases">
        <title>Genome sequence of the basidiomycete white-rot fungus Phlebia centrifuga.</title>
        <authorList>
            <person name="Granchi Z."/>
            <person name="Peng M."/>
            <person name="de Vries R.P."/>
            <person name="Hilden K."/>
            <person name="Makela M.R."/>
            <person name="Grigoriev I."/>
            <person name="Riley R."/>
        </authorList>
    </citation>
    <scope>NUCLEOTIDE SEQUENCE [LARGE SCALE GENOMIC DNA]</scope>
    <source>
        <strain evidence="1 2">FBCC195</strain>
    </source>
</reference>
<dbReference type="Proteomes" id="UP000186601">
    <property type="component" value="Unassembled WGS sequence"/>
</dbReference>
<comment type="caution">
    <text evidence="1">The sequence shown here is derived from an EMBL/GenBank/DDBJ whole genome shotgun (WGS) entry which is preliminary data.</text>
</comment>